<keyword evidence="2" id="KW-1185">Reference proteome</keyword>
<organism evidence="1 2">
    <name type="scientific">Stylonychia lemnae</name>
    <name type="common">Ciliate</name>
    <dbReference type="NCBI Taxonomy" id="5949"/>
    <lineage>
        <taxon>Eukaryota</taxon>
        <taxon>Sar</taxon>
        <taxon>Alveolata</taxon>
        <taxon>Ciliophora</taxon>
        <taxon>Intramacronucleata</taxon>
        <taxon>Spirotrichea</taxon>
        <taxon>Stichotrichia</taxon>
        <taxon>Sporadotrichida</taxon>
        <taxon>Oxytrichidae</taxon>
        <taxon>Stylonychinae</taxon>
        <taxon>Stylonychia</taxon>
    </lineage>
</organism>
<dbReference type="AlphaFoldDB" id="A0A078AJA1"/>
<gene>
    <name evidence="1" type="primary">Contig19682.g20871</name>
    <name evidence="1" type="ORF">STYLEM_11412</name>
</gene>
<dbReference type="OrthoDB" id="10615979at2759"/>
<name>A0A078AJA1_STYLE</name>
<sequence>MINTHQRTHTIKKISVLQNLIQEYDIDFNLIEDVPVLLANLRSLIQFQSQRFMIQEVKKSQHKLEFKPQNDSTDQIKQNYLYIKEYLASSIEIFQDDADFMNSLSDILRQQPDSYKIEMFEILIQELKNMDERTQNRQKTSADLQQKCQILYILAYITPRQKQLMLLQYLIDQMELQIDANIKYPIQERYYAMMYLCLYFISQRLQIRNMPQLQLKNKLFAYAFSGISSNIEIINRVSFNILQNFMSSYDVDNLGQLLELENGYYFHNLFSKIRYGSEQMTASHHILQILNSLKNNTPKLLENVIYDLFALVIENIDKSIIQVDQKLILLSVDISELLSLHVHDYSAYHKPEKKDETQYKDKLEEMRAKMVTKNRNLANIIRRLILRLQPYINPSTQPIVICVKTLTILKNCSVFLKDEEMFRETKHDPFSVEDSENVKIPCTLSALTYEIYQNILSIIKHPSALAHQIKAIELINEIFVQKSDFILSMKRFEDDILPSINQYIDKYLVKDRTKSIGLKLIVQTTKFLLSFDTAPIDKQRFNSAINLAFETRALIIKVIQDIPISERQKEIQDIISLLNQ</sequence>
<dbReference type="InParanoid" id="A0A078AJA1"/>
<accession>A0A078AJA1</accession>
<proteinExistence type="predicted"/>
<dbReference type="Proteomes" id="UP000039865">
    <property type="component" value="Unassembled WGS sequence"/>
</dbReference>
<evidence type="ECO:0000313" key="2">
    <source>
        <dbReference type="Proteomes" id="UP000039865"/>
    </source>
</evidence>
<dbReference type="EMBL" id="CCKQ01010865">
    <property type="protein sequence ID" value="CDW82380.1"/>
    <property type="molecule type" value="Genomic_DNA"/>
</dbReference>
<evidence type="ECO:0000313" key="1">
    <source>
        <dbReference type="EMBL" id="CDW82380.1"/>
    </source>
</evidence>
<reference evidence="1 2" key="1">
    <citation type="submission" date="2014-06" db="EMBL/GenBank/DDBJ databases">
        <authorList>
            <person name="Swart Estienne"/>
        </authorList>
    </citation>
    <scope>NUCLEOTIDE SEQUENCE [LARGE SCALE GENOMIC DNA]</scope>
    <source>
        <strain evidence="1 2">130c</strain>
    </source>
</reference>
<protein>
    <submittedName>
        <fullName evidence="1">Uncharacterized protein</fullName>
    </submittedName>
</protein>